<sequence length="63" mass="7209">LSAEENAEEPVAEPVSMESDDDEVIYVAGKRYYLDEITPELVAQMSASEKEAYIQRTQEDFDY</sequence>
<organism evidence="3">
    <name type="scientific">Gongylonema pulchrum</name>
    <dbReference type="NCBI Taxonomy" id="637853"/>
    <lineage>
        <taxon>Eukaryota</taxon>
        <taxon>Metazoa</taxon>
        <taxon>Ecdysozoa</taxon>
        <taxon>Nematoda</taxon>
        <taxon>Chromadorea</taxon>
        <taxon>Rhabditida</taxon>
        <taxon>Spirurina</taxon>
        <taxon>Spiruromorpha</taxon>
        <taxon>Spiruroidea</taxon>
        <taxon>Gongylonematidae</taxon>
        <taxon>Gongylonema</taxon>
    </lineage>
</organism>
<dbReference type="Gene3D" id="6.10.140.1250">
    <property type="match status" value="1"/>
</dbReference>
<proteinExistence type="predicted"/>
<feature type="compositionally biased region" description="Acidic residues" evidence="1">
    <location>
        <begin position="1"/>
        <end position="11"/>
    </location>
</feature>
<feature type="domain" description="Transcription factor TFIIE alpha subunit C-terminal" evidence="2">
    <location>
        <begin position="12"/>
        <end position="61"/>
    </location>
</feature>
<dbReference type="Pfam" id="PF11521">
    <property type="entry name" value="TFIIE-A_C"/>
    <property type="match status" value="1"/>
</dbReference>
<name>A0A183DQN5_9BILA</name>
<protein>
    <submittedName>
        <fullName evidence="3">TFIIE-A_C domain-containing protein</fullName>
    </submittedName>
</protein>
<dbReference type="AlphaFoldDB" id="A0A183DQN5"/>
<evidence type="ECO:0000313" key="3">
    <source>
        <dbReference type="WBParaSite" id="GPUH_0001103901-mRNA-1"/>
    </source>
</evidence>
<accession>A0A183DQN5</accession>
<feature type="region of interest" description="Disordered" evidence="1">
    <location>
        <begin position="1"/>
        <end position="20"/>
    </location>
</feature>
<dbReference type="WBParaSite" id="GPUH_0001103901-mRNA-1">
    <property type="protein sequence ID" value="GPUH_0001103901-mRNA-1"/>
    <property type="gene ID" value="GPUH_0001103901"/>
</dbReference>
<dbReference type="InterPro" id="IPR021600">
    <property type="entry name" value="TFIIE_asu_C"/>
</dbReference>
<evidence type="ECO:0000256" key="1">
    <source>
        <dbReference type="SAM" id="MobiDB-lite"/>
    </source>
</evidence>
<reference evidence="3" key="1">
    <citation type="submission" date="2016-06" db="UniProtKB">
        <authorList>
            <consortium name="WormBaseParasite"/>
        </authorList>
    </citation>
    <scope>IDENTIFICATION</scope>
</reference>
<evidence type="ECO:0000259" key="2">
    <source>
        <dbReference type="Pfam" id="PF11521"/>
    </source>
</evidence>